<evidence type="ECO:0000313" key="1">
    <source>
        <dbReference type="EMBL" id="MPQ61946.1"/>
    </source>
</evidence>
<organism evidence="1 2">
    <name type="scientific">Clostridium estertheticum</name>
    <dbReference type="NCBI Taxonomy" id="238834"/>
    <lineage>
        <taxon>Bacteria</taxon>
        <taxon>Bacillati</taxon>
        <taxon>Bacillota</taxon>
        <taxon>Clostridia</taxon>
        <taxon>Eubacteriales</taxon>
        <taxon>Clostridiaceae</taxon>
        <taxon>Clostridium</taxon>
    </lineage>
</organism>
<reference evidence="1 2" key="1">
    <citation type="journal article" date="2019" name="Lett. Appl. Microbiol.">
        <title>A case of 'blown pack' spoilage of vacuum-packaged pork likely associated with Clostridium estertheticum in Canada.</title>
        <authorList>
            <person name="Zhang P."/>
            <person name="Ward P."/>
            <person name="McMullen L.M."/>
            <person name="Yang X."/>
        </authorList>
    </citation>
    <scope>NUCLEOTIDE SEQUENCE [LARGE SCALE GENOMIC DNA]</scope>
    <source>
        <strain evidence="1 2">MA19</strain>
    </source>
</reference>
<dbReference type="AlphaFoldDB" id="A0A5N7IZN1"/>
<protein>
    <submittedName>
        <fullName evidence="1">GGDEF domain-containing protein</fullName>
    </submittedName>
</protein>
<name>A0A5N7IZN1_9CLOT</name>
<proteinExistence type="predicted"/>
<accession>A0A5N7IZN1</accession>
<dbReference type="EMBL" id="SPSF01000016">
    <property type="protein sequence ID" value="MPQ61946.1"/>
    <property type="molecule type" value="Genomic_DNA"/>
</dbReference>
<dbReference type="RefSeq" id="WP_152751675.1">
    <property type="nucleotide sequence ID" value="NZ_SPSE01000018.1"/>
</dbReference>
<sequence length="71" mass="7942">MANYIIISPNTTLEVAKTMCSRVCMNIDELKEEDNANYKMGLSCGLCEYKFNSKISASELKKDGKGNIKRS</sequence>
<gene>
    <name evidence="1" type="ORF">E4V82_07455</name>
</gene>
<dbReference type="Proteomes" id="UP000342249">
    <property type="component" value="Unassembled WGS sequence"/>
</dbReference>
<comment type="caution">
    <text evidence="1">The sequence shown here is derived from an EMBL/GenBank/DDBJ whole genome shotgun (WGS) entry which is preliminary data.</text>
</comment>
<evidence type="ECO:0000313" key="2">
    <source>
        <dbReference type="Proteomes" id="UP000342249"/>
    </source>
</evidence>